<dbReference type="AlphaFoldDB" id="A0A3B0VPC4"/>
<accession>A0A3B0VPC4</accession>
<feature type="transmembrane region" description="Helical" evidence="1">
    <location>
        <begin position="262"/>
        <end position="281"/>
    </location>
</feature>
<feature type="domain" description="Phosphatidic acid phosphatase type 2/haloperoxidase" evidence="2">
    <location>
        <begin position="53"/>
        <end position="162"/>
    </location>
</feature>
<dbReference type="Pfam" id="PF01569">
    <property type="entry name" value="PAP2"/>
    <property type="match status" value="1"/>
</dbReference>
<feature type="transmembrane region" description="Helical" evidence="1">
    <location>
        <begin position="147"/>
        <end position="164"/>
    </location>
</feature>
<dbReference type="InterPro" id="IPR036938">
    <property type="entry name" value="PAP2/HPO_sf"/>
</dbReference>
<feature type="transmembrane region" description="Helical" evidence="1">
    <location>
        <begin position="293"/>
        <end position="312"/>
    </location>
</feature>
<proteinExistence type="predicted"/>
<evidence type="ECO:0000313" key="3">
    <source>
        <dbReference type="EMBL" id="VAW38709.1"/>
    </source>
</evidence>
<feature type="transmembrane region" description="Helical" evidence="1">
    <location>
        <begin position="25"/>
        <end position="49"/>
    </location>
</feature>
<dbReference type="SUPFAM" id="SSF48317">
    <property type="entry name" value="Acid phosphatase/Vanadium-dependent haloperoxidase"/>
    <property type="match status" value="1"/>
</dbReference>
<reference evidence="3" key="1">
    <citation type="submission" date="2018-06" db="EMBL/GenBank/DDBJ databases">
        <authorList>
            <person name="Zhirakovskaya E."/>
        </authorList>
    </citation>
    <scope>NUCLEOTIDE SEQUENCE</scope>
</reference>
<gene>
    <name evidence="3" type="ORF">MNBD_CHLOROFLEXI01-1908</name>
</gene>
<dbReference type="EMBL" id="UOEU01000716">
    <property type="protein sequence ID" value="VAW38709.1"/>
    <property type="molecule type" value="Genomic_DNA"/>
</dbReference>
<feature type="transmembrane region" description="Helical" evidence="1">
    <location>
        <begin position="120"/>
        <end position="141"/>
    </location>
</feature>
<dbReference type="SMART" id="SM00014">
    <property type="entry name" value="acidPPc"/>
    <property type="match status" value="1"/>
</dbReference>
<feature type="transmembrane region" description="Helical" evidence="1">
    <location>
        <begin position="176"/>
        <end position="202"/>
    </location>
</feature>
<dbReference type="PANTHER" id="PTHR14969">
    <property type="entry name" value="SPHINGOSINE-1-PHOSPHATE PHOSPHOHYDROLASE"/>
    <property type="match status" value="1"/>
</dbReference>
<evidence type="ECO:0000259" key="2">
    <source>
        <dbReference type="SMART" id="SM00014"/>
    </source>
</evidence>
<keyword evidence="1" id="KW-0812">Transmembrane</keyword>
<feature type="transmembrane region" description="Helical" evidence="1">
    <location>
        <begin position="222"/>
        <end position="242"/>
    </location>
</feature>
<dbReference type="PANTHER" id="PTHR14969:SF13">
    <property type="entry name" value="AT30094P"/>
    <property type="match status" value="1"/>
</dbReference>
<protein>
    <recommendedName>
        <fullName evidence="2">Phosphatidic acid phosphatase type 2/haloperoxidase domain-containing protein</fullName>
    </recommendedName>
</protein>
<keyword evidence="1" id="KW-1133">Transmembrane helix</keyword>
<dbReference type="Gene3D" id="1.20.144.10">
    <property type="entry name" value="Phosphatidic acid phosphatase type 2/haloperoxidase"/>
    <property type="match status" value="1"/>
</dbReference>
<name>A0A3B0VPC4_9ZZZZ</name>
<dbReference type="InterPro" id="IPR000326">
    <property type="entry name" value="PAP2/HPO"/>
</dbReference>
<sequence>MDAILQFGLDASRWLQTTLPQLESFFQFISTLGIEEFYLALLPLVYWSVHKEAGRTFAYVFLLTNVFNPLLKHGFRGPRPFWLDPTLEKAFESSYGVPSGHVQGATITYLFFASWLRKRWAWLLAVVMIVLMVVSRVYLGVHFVHDVLAGLIVAALVLVGYLVWQRRYMDSFGKRILGQRLLTVITIPILFTAVYITMRLIIGEPDSSVEWAAFIPDAELSGVESFVTAVASLLGAGIGLVLEKSRVRFLVDGPLWQRILRYLLGLVVAVAIWAGLGQLFPDEPLWLALPLRLLRYTLLTLWVTYYAPWLFVKLKLAQAEPDPGINLSLS</sequence>
<evidence type="ECO:0000256" key="1">
    <source>
        <dbReference type="SAM" id="Phobius"/>
    </source>
</evidence>
<organism evidence="3">
    <name type="scientific">hydrothermal vent metagenome</name>
    <dbReference type="NCBI Taxonomy" id="652676"/>
    <lineage>
        <taxon>unclassified sequences</taxon>
        <taxon>metagenomes</taxon>
        <taxon>ecological metagenomes</taxon>
    </lineage>
</organism>
<keyword evidence="1" id="KW-0472">Membrane</keyword>